<dbReference type="InterPro" id="IPR003593">
    <property type="entry name" value="AAA+_ATPase"/>
</dbReference>
<evidence type="ECO:0000256" key="4">
    <source>
        <dbReference type="SAM" id="Coils"/>
    </source>
</evidence>
<evidence type="ECO:0000259" key="6">
    <source>
        <dbReference type="PROSITE" id="PS50893"/>
    </source>
</evidence>
<dbReference type="Pfam" id="PF12848">
    <property type="entry name" value="ABC_tran_Xtn"/>
    <property type="match status" value="1"/>
</dbReference>
<organism evidence="7 8">
    <name type="scientific">Spizellomyces punctatus (strain DAOM BR117)</name>
    <dbReference type="NCBI Taxonomy" id="645134"/>
    <lineage>
        <taxon>Eukaryota</taxon>
        <taxon>Fungi</taxon>
        <taxon>Fungi incertae sedis</taxon>
        <taxon>Chytridiomycota</taxon>
        <taxon>Chytridiomycota incertae sedis</taxon>
        <taxon>Chytridiomycetes</taxon>
        <taxon>Spizellomycetales</taxon>
        <taxon>Spizellomycetaceae</taxon>
        <taxon>Spizellomyces</taxon>
    </lineage>
</organism>
<dbReference type="Proteomes" id="UP000053201">
    <property type="component" value="Unassembled WGS sequence"/>
</dbReference>
<dbReference type="FunFam" id="3.40.50.300:FF:000618">
    <property type="entry name" value="ATP-binding cassette (ABC) transporter, putative"/>
    <property type="match status" value="1"/>
</dbReference>
<dbReference type="InterPro" id="IPR027417">
    <property type="entry name" value="P-loop_NTPase"/>
</dbReference>
<dbReference type="OrthoDB" id="2110130at2759"/>
<proteinExistence type="predicted"/>
<evidence type="ECO:0000313" key="7">
    <source>
        <dbReference type="EMBL" id="KND03996.1"/>
    </source>
</evidence>
<dbReference type="RefSeq" id="XP_016612035.1">
    <property type="nucleotide sequence ID" value="XM_016749761.1"/>
</dbReference>
<dbReference type="InterPro" id="IPR050611">
    <property type="entry name" value="ABCF"/>
</dbReference>
<name>A0A0L0HRJ7_SPIPD</name>
<feature type="coiled-coil region" evidence="4">
    <location>
        <begin position="130"/>
        <end position="157"/>
    </location>
</feature>
<keyword evidence="2" id="KW-0547">Nucleotide-binding</keyword>
<protein>
    <recommendedName>
        <fullName evidence="6">ABC transporter domain-containing protein</fullName>
    </recommendedName>
</protein>
<evidence type="ECO:0000256" key="3">
    <source>
        <dbReference type="ARBA" id="ARBA00022840"/>
    </source>
</evidence>
<evidence type="ECO:0000256" key="2">
    <source>
        <dbReference type="ARBA" id="ARBA00022741"/>
    </source>
</evidence>
<keyword evidence="3" id="KW-0067">ATP-binding</keyword>
<feature type="domain" description="ABC transporter" evidence="6">
    <location>
        <begin position="371"/>
        <end position="590"/>
    </location>
</feature>
<dbReference type="Gene3D" id="3.40.50.300">
    <property type="entry name" value="P-loop containing nucleotide triphosphate hydrolases"/>
    <property type="match status" value="2"/>
</dbReference>
<dbReference type="InParanoid" id="A0A0L0HRJ7"/>
<dbReference type="FunFam" id="3.40.50.300:FF:000549">
    <property type="entry name" value="ABC transporter ATP-binding protein arb1"/>
    <property type="match status" value="1"/>
</dbReference>
<dbReference type="PANTHER" id="PTHR19211:SF15">
    <property type="entry name" value="ATP-BINDING CASSETTE SUB-FAMILY F MEMBER 2"/>
    <property type="match status" value="1"/>
</dbReference>
<dbReference type="eggNOG" id="KOG0927">
    <property type="taxonomic scope" value="Eukaryota"/>
</dbReference>
<dbReference type="PROSITE" id="PS00211">
    <property type="entry name" value="ABC_TRANSPORTER_1"/>
    <property type="match status" value="1"/>
</dbReference>
<dbReference type="CDD" id="cd03221">
    <property type="entry name" value="ABCF_EF-3"/>
    <property type="match status" value="2"/>
</dbReference>
<dbReference type="GeneID" id="27685104"/>
<sequence>MPPKGDKKAERAAKRAERAAGRKAKNGSVEDITNGVDTLAIDNNRVSSGVLTSQKDSRDVKIESYSLSFFSQVLINETTIELNFGRRYALIGPNGSGKSTFLQSLAAREAPIPEHIDIYLLNAEYPPTEMTALKAVIDDAEQELKRLEKQMEDLLTEDPESPLLDDIYERIDSMDASTFESRAASILHGLGFDEKRMKVATKDLSGGWRMRVALARALFVKPTMLLLDEPTNHLDLGACVWLEEYLAQYNRILLLVSHSQDFMNGVCTNIIELNHKKQLNYYAGNYDTYVKTKQELEVNQMKAYEKQQEEIAHMKQFIASCGTYANLVRQAKSRQKILDKMEAEGLVEKVEKSRNFQFRFESSGQLPPPVLAFTDMSFAYSGDLKDAIYRNLEWGADTESRIALVGPNGAGKSTLLKLMSGELSPTAGTISRHTHLKIGKYSQHSADQLDLDASAIDYLRKTFQDLPQDLPYWRQQIGKFGLTGNSQLCPIRQLSDGQRARIVFCQLALSRPNMLLLDEPTNPLDIETIDSLADAINNFDGGVVLVSHDFRLISQVAQQIWVCENGSMRLWSGSIAEYKQHLRKEVTKNMLKF</sequence>
<evidence type="ECO:0000256" key="5">
    <source>
        <dbReference type="SAM" id="MobiDB-lite"/>
    </source>
</evidence>
<reference evidence="7 8" key="1">
    <citation type="submission" date="2009-08" db="EMBL/GenBank/DDBJ databases">
        <title>The Genome Sequence of Spizellomyces punctatus strain DAOM BR117.</title>
        <authorList>
            <consortium name="The Broad Institute Genome Sequencing Platform"/>
            <person name="Russ C."/>
            <person name="Cuomo C."/>
            <person name="Shea T."/>
            <person name="Young S.K."/>
            <person name="Zeng Q."/>
            <person name="Koehrsen M."/>
            <person name="Haas B."/>
            <person name="Borodovsky M."/>
            <person name="Guigo R."/>
            <person name="Alvarado L."/>
            <person name="Berlin A."/>
            <person name="Bochicchio J."/>
            <person name="Borenstein D."/>
            <person name="Chapman S."/>
            <person name="Chen Z."/>
            <person name="Engels R."/>
            <person name="Freedman E."/>
            <person name="Gellesch M."/>
            <person name="Goldberg J."/>
            <person name="Griggs A."/>
            <person name="Gujja S."/>
            <person name="Heiman D."/>
            <person name="Hepburn T."/>
            <person name="Howarth C."/>
            <person name="Jen D."/>
            <person name="Larson L."/>
            <person name="Lewis B."/>
            <person name="Mehta T."/>
            <person name="Park D."/>
            <person name="Pearson M."/>
            <person name="Roberts A."/>
            <person name="Saif S."/>
            <person name="Shenoy N."/>
            <person name="Sisk P."/>
            <person name="Stolte C."/>
            <person name="Sykes S."/>
            <person name="Thomson T."/>
            <person name="Walk T."/>
            <person name="White J."/>
            <person name="Yandava C."/>
            <person name="Burger G."/>
            <person name="Gray M.W."/>
            <person name="Holland P.W.H."/>
            <person name="King N."/>
            <person name="Lang F.B.F."/>
            <person name="Roger A.J."/>
            <person name="Ruiz-Trillo I."/>
            <person name="Lander E."/>
            <person name="Nusbaum C."/>
        </authorList>
    </citation>
    <scope>NUCLEOTIDE SEQUENCE [LARGE SCALE GENOMIC DNA]</scope>
    <source>
        <strain evidence="7 8">DAOM BR117</strain>
    </source>
</reference>
<dbReference type="Pfam" id="PF00005">
    <property type="entry name" value="ABC_tran"/>
    <property type="match status" value="2"/>
</dbReference>
<gene>
    <name evidence="7" type="ORF">SPPG_01444</name>
</gene>
<dbReference type="InterPro" id="IPR003439">
    <property type="entry name" value="ABC_transporter-like_ATP-bd"/>
</dbReference>
<accession>A0A0L0HRJ7</accession>
<dbReference type="InterPro" id="IPR032781">
    <property type="entry name" value="ABC_tran_Xtn"/>
</dbReference>
<dbReference type="VEuPathDB" id="FungiDB:SPPG_01444"/>
<dbReference type="PANTHER" id="PTHR19211">
    <property type="entry name" value="ATP-BINDING TRANSPORT PROTEIN-RELATED"/>
    <property type="match status" value="1"/>
</dbReference>
<feature type="region of interest" description="Disordered" evidence="5">
    <location>
        <begin position="1"/>
        <end position="29"/>
    </location>
</feature>
<keyword evidence="1" id="KW-0677">Repeat</keyword>
<dbReference type="InterPro" id="IPR017871">
    <property type="entry name" value="ABC_transporter-like_CS"/>
</dbReference>
<dbReference type="STRING" id="645134.A0A0L0HRJ7"/>
<dbReference type="FunCoup" id="A0A0L0HRJ7">
    <property type="interactions" value="383"/>
</dbReference>
<keyword evidence="8" id="KW-1185">Reference proteome</keyword>
<dbReference type="PROSITE" id="PS50893">
    <property type="entry name" value="ABC_TRANSPORTER_2"/>
    <property type="match status" value="2"/>
</dbReference>
<dbReference type="SMART" id="SM00382">
    <property type="entry name" value="AAA"/>
    <property type="match status" value="2"/>
</dbReference>
<feature type="domain" description="ABC transporter" evidence="6">
    <location>
        <begin position="60"/>
        <end position="300"/>
    </location>
</feature>
<dbReference type="SUPFAM" id="SSF52540">
    <property type="entry name" value="P-loop containing nucleoside triphosphate hydrolases"/>
    <property type="match status" value="2"/>
</dbReference>
<keyword evidence="4" id="KW-0175">Coiled coil</keyword>
<dbReference type="OMA" id="DWMGQWT"/>
<feature type="compositionally biased region" description="Basic and acidic residues" evidence="5">
    <location>
        <begin position="1"/>
        <end position="20"/>
    </location>
</feature>
<dbReference type="AlphaFoldDB" id="A0A0L0HRJ7"/>
<evidence type="ECO:0000313" key="8">
    <source>
        <dbReference type="Proteomes" id="UP000053201"/>
    </source>
</evidence>
<dbReference type="EMBL" id="KQ257451">
    <property type="protein sequence ID" value="KND03996.1"/>
    <property type="molecule type" value="Genomic_DNA"/>
</dbReference>
<dbReference type="GO" id="GO:0005524">
    <property type="term" value="F:ATP binding"/>
    <property type="evidence" value="ECO:0007669"/>
    <property type="project" value="UniProtKB-KW"/>
</dbReference>
<evidence type="ECO:0000256" key="1">
    <source>
        <dbReference type="ARBA" id="ARBA00022737"/>
    </source>
</evidence>
<dbReference type="GO" id="GO:0016887">
    <property type="term" value="F:ATP hydrolysis activity"/>
    <property type="evidence" value="ECO:0007669"/>
    <property type="project" value="InterPro"/>
</dbReference>